<feature type="compositionally biased region" description="Low complexity" evidence="6">
    <location>
        <begin position="1"/>
        <end position="12"/>
    </location>
</feature>
<evidence type="ECO:0000256" key="4">
    <source>
        <dbReference type="ARBA" id="ARBA00040640"/>
    </source>
</evidence>
<dbReference type="PRINTS" id="PR00452">
    <property type="entry name" value="SH3DOMAIN"/>
</dbReference>
<feature type="region of interest" description="Disordered" evidence="6">
    <location>
        <begin position="1"/>
        <end position="130"/>
    </location>
</feature>
<feature type="region of interest" description="Disordered" evidence="6">
    <location>
        <begin position="156"/>
        <end position="175"/>
    </location>
</feature>
<dbReference type="SMART" id="SM00326">
    <property type="entry name" value="SH3"/>
    <property type="match status" value="1"/>
</dbReference>
<feature type="compositionally biased region" description="Pro residues" evidence="6">
    <location>
        <begin position="13"/>
        <end position="23"/>
    </location>
</feature>
<reference evidence="8" key="3">
    <citation type="submission" date="2025-09" db="UniProtKB">
        <authorList>
            <consortium name="Ensembl"/>
        </authorList>
    </citation>
    <scope>IDENTIFICATION</scope>
</reference>
<dbReference type="GeneTree" id="ENSGT00940000154811"/>
<proteinExistence type="predicted"/>
<evidence type="ECO:0000256" key="5">
    <source>
        <dbReference type="PROSITE-ProRule" id="PRU00192"/>
    </source>
</evidence>
<dbReference type="SUPFAM" id="SSF50044">
    <property type="entry name" value="SH3-domain"/>
    <property type="match status" value="1"/>
</dbReference>
<evidence type="ECO:0000259" key="7">
    <source>
        <dbReference type="PROSITE" id="PS50002"/>
    </source>
</evidence>
<feature type="compositionally biased region" description="Low complexity" evidence="6">
    <location>
        <begin position="119"/>
        <end position="128"/>
    </location>
</feature>
<accession>A0AAQ4QQV5</accession>
<dbReference type="PANTHER" id="PTHR14167:SF116">
    <property type="entry name" value="CAP, ISOFORM AC"/>
    <property type="match status" value="1"/>
</dbReference>
<keyword evidence="2" id="KW-0040">ANK repeat</keyword>
<comment type="function">
    <text evidence="3">Induces bone resorption, acting probably through a signaling cascade which results in the secretion of factor(s) enhancing osteoclast formation and activity.</text>
</comment>
<dbReference type="AlphaFoldDB" id="A0AAQ4QQV5"/>
<dbReference type="FunFam" id="2.30.30.40:FF:000072">
    <property type="entry name" value="Unconventional Myosin IB"/>
    <property type="match status" value="1"/>
</dbReference>
<dbReference type="Ensembl" id="ENSGACT00000057384.1">
    <property type="protein sequence ID" value="ENSGACP00000053320.1"/>
    <property type="gene ID" value="ENSGACG00000028829.1"/>
</dbReference>
<keyword evidence="9" id="KW-1185">Reference proteome</keyword>
<sequence length="296" mass="32119">MSLQLRMMRLLLPRPPPPPPPPDLSGVLSALLPPPPPPPPSEAVIDYSAPPPTPSLSLETVVEESSWPPPSPPPPSDDVGFPPMPDEALELPAPPLSPRPNQEVEVSLLPKRSRRRRSPPTTRSLSLRVRSGAASRCSYTRSLFLPAVQSLMIPPPPPYPPPHAPPSFSSSSTLLPRSSSSSQLCFTTCHEHFDLKLPATPPPLLLDDLGGFNDLMPPLPPPVGLHTDAPDQYLEKVEALYSYEASKPDDLSLKEGDVVYLLLRRDDGWCEGCLRGNRGFFPGNYVQSCDKNGAPV</sequence>
<reference evidence="8" key="2">
    <citation type="submission" date="2025-08" db="UniProtKB">
        <authorList>
            <consortium name="Ensembl"/>
        </authorList>
    </citation>
    <scope>IDENTIFICATION</scope>
</reference>
<dbReference type="PRINTS" id="PR00499">
    <property type="entry name" value="P67PHOX"/>
</dbReference>
<feature type="compositionally biased region" description="Pro residues" evidence="6">
    <location>
        <begin position="32"/>
        <end position="41"/>
    </location>
</feature>
<organism evidence="8 9">
    <name type="scientific">Gasterosteus aculeatus aculeatus</name>
    <name type="common">three-spined stickleback</name>
    <dbReference type="NCBI Taxonomy" id="481459"/>
    <lineage>
        <taxon>Eukaryota</taxon>
        <taxon>Metazoa</taxon>
        <taxon>Chordata</taxon>
        <taxon>Craniata</taxon>
        <taxon>Vertebrata</taxon>
        <taxon>Euteleostomi</taxon>
        <taxon>Actinopterygii</taxon>
        <taxon>Neopterygii</taxon>
        <taxon>Teleostei</taxon>
        <taxon>Neoteleostei</taxon>
        <taxon>Acanthomorphata</taxon>
        <taxon>Eupercaria</taxon>
        <taxon>Perciformes</taxon>
        <taxon>Cottioidei</taxon>
        <taxon>Gasterosteales</taxon>
        <taxon>Gasterosteidae</taxon>
        <taxon>Gasterosteus</taxon>
    </lineage>
</organism>
<dbReference type="InterPro" id="IPR001452">
    <property type="entry name" value="SH3_domain"/>
</dbReference>
<feature type="compositionally biased region" description="Low complexity" evidence="6">
    <location>
        <begin position="166"/>
        <end position="175"/>
    </location>
</feature>
<dbReference type="InterPro" id="IPR050384">
    <property type="entry name" value="Endophilin_SH3RF"/>
</dbReference>
<feature type="compositionally biased region" description="Pro residues" evidence="6">
    <location>
        <begin position="156"/>
        <end position="165"/>
    </location>
</feature>
<evidence type="ECO:0000256" key="6">
    <source>
        <dbReference type="SAM" id="MobiDB-lite"/>
    </source>
</evidence>
<dbReference type="PROSITE" id="PS50002">
    <property type="entry name" value="SH3"/>
    <property type="match status" value="1"/>
</dbReference>
<reference evidence="8 9" key="1">
    <citation type="journal article" date="2021" name="G3 (Bethesda)">
        <title>Improved contiguity of the threespine stickleback genome using long-read sequencing.</title>
        <authorList>
            <person name="Nath S."/>
            <person name="Shaw D.E."/>
            <person name="White M.A."/>
        </authorList>
    </citation>
    <scope>NUCLEOTIDE SEQUENCE [LARGE SCALE GENOMIC DNA]</scope>
    <source>
        <strain evidence="8 9">Lake Benthic</strain>
    </source>
</reference>
<evidence type="ECO:0000313" key="9">
    <source>
        <dbReference type="Proteomes" id="UP000007635"/>
    </source>
</evidence>
<evidence type="ECO:0000256" key="3">
    <source>
        <dbReference type="ARBA" id="ARBA00037432"/>
    </source>
</evidence>
<feature type="domain" description="SH3" evidence="7">
    <location>
        <begin position="232"/>
        <end position="291"/>
    </location>
</feature>
<keyword evidence="1 5" id="KW-0728">SH3 domain</keyword>
<dbReference type="PANTHER" id="PTHR14167">
    <property type="entry name" value="SH3 DOMAIN-CONTAINING"/>
    <property type="match status" value="1"/>
</dbReference>
<name>A0AAQ4QQV5_GASAC</name>
<evidence type="ECO:0000256" key="2">
    <source>
        <dbReference type="ARBA" id="ARBA00023043"/>
    </source>
</evidence>
<dbReference type="Gene3D" id="2.30.30.40">
    <property type="entry name" value="SH3 Domains"/>
    <property type="match status" value="1"/>
</dbReference>
<feature type="compositionally biased region" description="Pro residues" evidence="6">
    <location>
        <begin position="67"/>
        <end position="76"/>
    </location>
</feature>
<dbReference type="InterPro" id="IPR036028">
    <property type="entry name" value="SH3-like_dom_sf"/>
</dbReference>
<feature type="compositionally biased region" description="Low complexity" evidence="6">
    <location>
        <begin position="55"/>
        <end position="66"/>
    </location>
</feature>
<dbReference type="Proteomes" id="UP000007635">
    <property type="component" value="Chromosome XI"/>
</dbReference>
<evidence type="ECO:0000313" key="8">
    <source>
        <dbReference type="Ensembl" id="ENSGACP00000053320.1"/>
    </source>
</evidence>
<protein>
    <recommendedName>
        <fullName evidence="4">Osteoclast-stimulating factor 1</fullName>
    </recommendedName>
</protein>
<dbReference type="Pfam" id="PF14604">
    <property type="entry name" value="SH3_9"/>
    <property type="match status" value="1"/>
</dbReference>
<evidence type="ECO:0000256" key="1">
    <source>
        <dbReference type="ARBA" id="ARBA00022443"/>
    </source>
</evidence>